<feature type="compositionally biased region" description="Basic and acidic residues" evidence="1">
    <location>
        <begin position="200"/>
        <end position="209"/>
    </location>
</feature>
<proteinExistence type="predicted"/>
<keyword evidence="3" id="KW-1185">Reference proteome</keyword>
<sequence>MDDKENKLSIRINSSTFYGYFKNRLSVNIRKICDKHCVGLRWIFDSNLLEIYGKKDNIDKVEQMILDELKNHACIELKLSSNIKLPKFDHLALTPIVTDDFYNRNTMYIGPKDNLIQLADDLWSKSYLDNFTLITFNNTDFRNLDDDNDYLKLLNDQDDVFGEYESENSFFEYLTESEKNEISEQKKEEEKMKSLLQKSNENHSRKTSLQDDVHNDESFYYKSKFKRNFIVAACCFDIKYSKSDAIAMSVLLGNNNQFKYGAQKSVWDCLDEEDRKKIDNTITKCNFKHGQILYQNLLKSKWKAIILVLLSPNSVDDLYTQLRKSTMNLLKAADESGNKNLAMTIIGNSLNKQRISFLERVQIVLNTIKRMLKRIL</sequence>
<reference evidence="2 3" key="1">
    <citation type="submission" date="2020-08" db="EMBL/GenBank/DDBJ databases">
        <authorList>
            <person name="Hejnol A."/>
        </authorList>
    </citation>
    <scope>NUCLEOTIDE SEQUENCE [LARGE SCALE GENOMIC DNA]</scope>
</reference>
<name>A0A7I8V993_9ANNE</name>
<dbReference type="Proteomes" id="UP000549394">
    <property type="component" value="Unassembled WGS sequence"/>
</dbReference>
<organism evidence="2 3">
    <name type="scientific">Dimorphilus gyrociliatus</name>
    <dbReference type="NCBI Taxonomy" id="2664684"/>
    <lineage>
        <taxon>Eukaryota</taxon>
        <taxon>Metazoa</taxon>
        <taxon>Spiralia</taxon>
        <taxon>Lophotrochozoa</taxon>
        <taxon>Annelida</taxon>
        <taxon>Polychaeta</taxon>
        <taxon>Polychaeta incertae sedis</taxon>
        <taxon>Dinophilidae</taxon>
        <taxon>Dimorphilus</taxon>
    </lineage>
</organism>
<evidence type="ECO:0000313" key="3">
    <source>
        <dbReference type="Proteomes" id="UP000549394"/>
    </source>
</evidence>
<evidence type="ECO:0000313" key="2">
    <source>
        <dbReference type="EMBL" id="CAD5112817.1"/>
    </source>
</evidence>
<protein>
    <submittedName>
        <fullName evidence="2">DgyrCDS2028</fullName>
    </submittedName>
</protein>
<feature type="region of interest" description="Disordered" evidence="1">
    <location>
        <begin position="182"/>
        <end position="209"/>
    </location>
</feature>
<dbReference type="EMBL" id="CAJFCJ010000003">
    <property type="protein sequence ID" value="CAD5112817.1"/>
    <property type="molecule type" value="Genomic_DNA"/>
</dbReference>
<accession>A0A7I8V993</accession>
<dbReference type="AlphaFoldDB" id="A0A7I8V993"/>
<feature type="compositionally biased region" description="Basic and acidic residues" evidence="1">
    <location>
        <begin position="182"/>
        <end position="193"/>
    </location>
</feature>
<gene>
    <name evidence="2" type="ORF">DGYR_LOCUS1890</name>
</gene>
<comment type="caution">
    <text evidence="2">The sequence shown here is derived from an EMBL/GenBank/DDBJ whole genome shotgun (WGS) entry which is preliminary data.</text>
</comment>
<evidence type="ECO:0000256" key="1">
    <source>
        <dbReference type="SAM" id="MobiDB-lite"/>
    </source>
</evidence>